<dbReference type="Pfam" id="PF25256">
    <property type="entry name" value="DUF7857"/>
    <property type="match status" value="1"/>
</dbReference>
<protein>
    <submittedName>
        <fullName evidence="2">Uncharacterized protein</fullName>
    </submittedName>
</protein>
<dbReference type="Proteomes" id="UP000628840">
    <property type="component" value="Unassembled WGS sequence"/>
</dbReference>
<gene>
    <name evidence="2" type="ORF">GCM10009037_10620</name>
</gene>
<name>A0A830F875_9EURY</name>
<accession>A0A830F875</accession>
<proteinExistence type="predicted"/>
<dbReference type="EMBL" id="BMPF01000001">
    <property type="protein sequence ID" value="GGL28841.1"/>
    <property type="molecule type" value="Genomic_DNA"/>
</dbReference>
<feature type="compositionally biased region" description="Basic and acidic residues" evidence="1">
    <location>
        <begin position="92"/>
        <end position="111"/>
    </location>
</feature>
<dbReference type="OrthoDB" id="193731at2157"/>
<evidence type="ECO:0000313" key="2">
    <source>
        <dbReference type="EMBL" id="GGL28841.1"/>
    </source>
</evidence>
<reference evidence="2 3" key="1">
    <citation type="journal article" date="2019" name="Int. J. Syst. Evol. Microbiol.">
        <title>The Global Catalogue of Microorganisms (GCM) 10K type strain sequencing project: providing services to taxonomists for standard genome sequencing and annotation.</title>
        <authorList>
            <consortium name="The Broad Institute Genomics Platform"/>
            <consortium name="The Broad Institute Genome Sequencing Center for Infectious Disease"/>
            <person name="Wu L."/>
            <person name="Ma J."/>
        </authorList>
    </citation>
    <scope>NUCLEOTIDE SEQUENCE [LARGE SCALE GENOMIC DNA]</scope>
    <source>
        <strain evidence="2 3">JCM 19585</strain>
    </source>
</reference>
<comment type="caution">
    <text evidence="2">The sequence shown here is derived from an EMBL/GenBank/DDBJ whole genome shotgun (WGS) entry which is preliminary data.</text>
</comment>
<keyword evidence="3" id="KW-1185">Reference proteome</keyword>
<sequence>MALTLSSRATEHDGVTLVRAVLRNGGDAPRGVRVANALDAPVLPPRPGGVVADGWDDGGYEGVVDAGESRALGYACRAAPREDPCSIEYEERARETGRRRSVADAVRDLGDPRPPVAGVPTAEPPDTSDAGVEIPRAVAAWLDGVEARIAAGTATPEDDRALAALGARVAALREDA</sequence>
<dbReference type="InterPro" id="IPR057179">
    <property type="entry name" value="DUF7857"/>
</dbReference>
<dbReference type="AlphaFoldDB" id="A0A830F875"/>
<evidence type="ECO:0000313" key="3">
    <source>
        <dbReference type="Proteomes" id="UP000628840"/>
    </source>
</evidence>
<organism evidence="2 3">
    <name type="scientific">Halarchaeum grantii</name>
    <dbReference type="NCBI Taxonomy" id="1193105"/>
    <lineage>
        <taxon>Archaea</taxon>
        <taxon>Methanobacteriati</taxon>
        <taxon>Methanobacteriota</taxon>
        <taxon>Stenosarchaea group</taxon>
        <taxon>Halobacteria</taxon>
        <taxon>Halobacteriales</taxon>
        <taxon>Halobacteriaceae</taxon>
    </lineage>
</organism>
<dbReference type="RefSeq" id="WP_188880078.1">
    <property type="nucleotide sequence ID" value="NZ_BMPF01000001.1"/>
</dbReference>
<feature type="region of interest" description="Disordered" evidence="1">
    <location>
        <begin position="92"/>
        <end position="130"/>
    </location>
</feature>
<evidence type="ECO:0000256" key="1">
    <source>
        <dbReference type="SAM" id="MobiDB-lite"/>
    </source>
</evidence>